<keyword evidence="4" id="KW-1185">Reference proteome</keyword>
<feature type="region of interest" description="Disordered" evidence="1">
    <location>
        <begin position="22"/>
        <end position="54"/>
    </location>
</feature>
<accession>A0A1Q4UXU1</accession>
<gene>
    <name evidence="3" type="ORF">AB852_35080</name>
</gene>
<feature type="compositionally biased region" description="Gly residues" evidence="1">
    <location>
        <begin position="155"/>
        <end position="174"/>
    </location>
</feature>
<protein>
    <recommendedName>
        <fullName evidence="5">Lipoprotein</fullName>
    </recommendedName>
</protein>
<feature type="region of interest" description="Disordered" evidence="1">
    <location>
        <begin position="135"/>
        <end position="174"/>
    </location>
</feature>
<feature type="compositionally biased region" description="Gly residues" evidence="1">
    <location>
        <begin position="24"/>
        <end position="35"/>
    </location>
</feature>
<dbReference type="AlphaFoldDB" id="A0A1Q4UXU1"/>
<evidence type="ECO:0008006" key="5">
    <source>
        <dbReference type="Google" id="ProtNLM"/>
    </source>
</evidence>
<sequence>MGLAVTALLLTLSACAGADRGADGEGPGAGGGGRPSGPDGASATAPGVAGAAAGTDGSLRRADALEGGWLATTGGKAVALVVTGREAGLFASGGTVCGGSTGERDGDRTITLTCTSGASDRVDGTVTSVADDSLTVDWKGRPDPETYRRTENGQLPGGLPTGGLPTGGPSGGAR</sequence>
<name>A0A1Q4UXU1_9ACTN</name>
<reference evidence="3 4" key="1">
    <citation type="submission" date="2015-06" db="EMBL/GenBank/DDBJ databases">
        <title>Cloning and characterization of the uncialamcin biosynthetic gene cluster.</title>
        <authorList>
            <person name="Yan X."/>
            <person name="Huang T."/>
            <person name="Ge H."/>
            <person name="Shen B."/>
        </authorList>
    </citation>
    <scope>NUCLEOTIDE SEQUENCE [LARGE SCALE GENOMIC DNA]</scope>
    <source>
        <strain evidence="3 4">DCA2648</strain>
    </source>
</reference>
<feature type="compositionally biased region" description="Basic and acidic residues" evidence="1">
    <location>
        <begin position="138"/>
        <end position="151"/>
    </location>
</feature>
<keyword evidence="2" id="KW-0732">Signal</keyword>
<proteinExistence type="predicted"/>
<dbReference type="Proteomes" id="UP000186455">
    <property type="component" value="Unassembled WGS sequence"/>
</dbReference>
<feature type="chain" id="PRO_5010312234" description="Lipoprotein" evidence="2">
    <location>
        <begin position="19"/>
        <end position="174"/>
    </location>
</feature>
<comment type="caution">
    <text evidence="3">The sequence shown here is derived from an EMBL/GenBank/DDBJ whole genome shotgun (WGS) entry which is preliminary data.</text>
</comment>
<evidence type="ECO:0000313" key="4">
    <source>
        <dbReference type="Proteomes" id="UP000186455"/>
    </source>
</evidence>
<feature type="compositionally biased region" description="Low complexity" evidence="1">
    <location>
        <begin position="36"/>
        <end position="54"/>
    </location>
</feature>
<evidence type="ECO:0000313" key="3">
    <source>
        <dbReference type="EMBL" id="OKH90407.1"/>
    </source>
</evidence>
<dbReference type="STRING" id="1048205.AB852_35080"/>
<evidence type="ECO:0000256" key="2">
    <source>
        <dbReference type="SAM" id="SignalP"/>
    </source>
</evidence>
<organism evidence="3 4">
    <name type="scientific">Streptomyces uncialis</name>
    <dbReference type="NCBI Taxonomy" id="1048205"/>
    <lineage>
        <taxon>Bacteria</taxon>
        <taxon>Bacillati</taxon>
        <taxon>Actinomycetota</taxon>
        <taxon>Actinomycetes</taxon>
        <taxon>Kitasatosporales</taxon>
        <taxon>Streptomycetaceae</taxon>
        <taxon>Streptomyces</taxon>
    </lineage>
</organism>
<feature type="signal peptide" evidence="2">
    <location>
        <begin position="1"/>
        <end position="18"/>
    </location>
</feature>
<dbReference type="EMBL" id="LFBV01000012">
    <property type="protein sequence ID" value="OKH90407.1"/>
    <property type="molecule type" value="Genomic_DNA"/>
</dbReference>
<evidence type="ECO:0000256" key="1">
    <source>
        <dbReference type="SAM" id="MobiDB-lite"/>
    </source>
</evidence>